<proteinExistence type="predicted"/>
<keyword evidence="4" id="KW-1185">Reference proteome</keyword>
<dbReference type="InterPro" id="IPR037465">
    <property type="entry name" value="YlxR"/>
</dbReference>
<evidence type="ECO:0000256" key="1">
    <source>
        <dbReference type="SAM" id="MobiDB-lite"/>
    </source>
</evidence>
<dbReference type="CDD" id="cd00279">
    <property type="entry name" value="YlxR"/>
    <property type="match status" value="1"/>
</dbReference>
<accession>A0A7W9L310</accession>
<dbReference type="AlphaFoldDB" id="A0A7W9L310"/>
<dbReference type="InterPro" id="IPR035931">
    <property type="entry name" value="YlxR-like_sf"/>
</dbReference>
<dbReference type="RefSeq" id="WP_183857360.1">
    <property type="nucleotide sequence ID" value="NZ_JACHOO010000006.1"/>
</dbReference>
<evidence type="ECO:0000313" key="4">
    <source>
        <dbReference type="Proteomes" id="UP000523821"/>
    </source>
</evidence>
<dbReference type="PANTHER" id="PTHR34215">
    <property type="entry name" value="BLL0784 PROTEIN"/>
    <property type="match status" value="1"/>
</dbReference>
<dbReference type="InterPro" id="IPR007393">
    <property type="entry name" value="YlxR_dom"/>
</dbReference>
<protein>
    <recommendedName>
        <fullName evidence="2">YlxR domain-containing protein</fullName>
    </recommendedName>
</protein>
<feature type="domain" description="YlxR" evidence="2">
    <location>
        <begin position="10"/>
        <end position="85"/>
    </location>
</feature>
<feature type="region of interest" description="Disordered" evidence="1">
    <location>
        <begin position="201"/>
        <end position="243"/>
    </location>
</feature>
<dbReference type="Pfam" id="PF04296">
    <property type="entry name" value="YlxR"/>
    <property type="match status" value="1"/>
</dbReference>
<dbReference type="EMBL" id="JACHOO010000006">
    <property type="protein sequence ID" value="MBB5754029.1"/>
    <property type="molecule type" value="Genomic_DNA"/>
</dbReference>
<organism evidence="3 4">
    <name type="scientific">Prosthecomicrobium pneumaticum</name>
    <dbReference type="NCBI Taxonomy" id="81895"/>
    <lineage>
        <taxon>Bacteria</taxon>
        <taxon>Pseudomonadati</taxon>
        <taxon>Pseudomonadota</taxon>
        <taxon>Alphaproteobacteria</taxon>
        <taxon>Hyphomicrobiales</taxon>
        <taxon>Kaistiaceae</taxon>
        <taxon>Prosthecomicrobium</taxon>
    </lineage>
</organism>
<dbReference type="InterPro" id="IPR029064">
    <property type="entry name" value="Ribosomal_eL30-like_sf"/>
</dbReference>
<evidence type="ECO:0000313" key="3">
    <source>
        <dbReference type="EMBL" id="MBB5754029.1"/>
    </source>
</evidence>
<gene>
    <name evidence="3" type="ORF">GGQ63_003104</name>
</gene>
<comment type="caution">
    <text evidence="3">The sequence shown here is derived from an EMBL/GenBank/DDBJ whole genome shotgun (WGS) entry which is preliminary data.</text>
</comment>
<sequence>MPRKNEPQTRTCIASRETRPVEALLRFVLDPEGEVVPDLRRRLPGRGVWVSANRAAVALAEKRRLFARAFKADVKIAPGLSDRVEALYMEGAVAALSFARKAGEVVTGFTKVETAIASGKAIALIHAAEAAEDGVEKLDRAFRRQGGVASAHRSVRIFSSAQLDLAFGRTNVIHAALLAGRASHNVLERVAALARFREEDGPLGVDPQVSDEDDPSGTFYGAELIDPPPAMGLPGEPVGPKTE</sequence>
<evidence type="ECO:0000259" key="2">
    <source>
        <dbReference type="Pfam" id="PF04296"/>
    </source>
</evidence>
<dbReference type="Proteomes" id="UP000523821">
    <property type="component" value="Unassembled WGS sequence"/>
</dbReference>
<dbReference type="NCBIfam" id="NF006622">
    <property type="entry name" value="PRK09190.1"/>
    <property type="match status" value="1"/>
</dbReference>
<dbReference type="Gene3D" id="3.30.1230.10">
    <property type="entry name" value="YlxR-like"/>
    <property type="match status" value="1"/>
</dbReference>
<dbReference type="Gene3D" id="3.30.1330.30">
    <property type="match status" value="1"/>
</dbReference>
<dbReference type="SUPFAM" id="SSF64376">
    <property type="entry name" value="YlxR-like"/>
    <property type="match status" value="1"/>
</dbReference>
<name>A0A7W9L310_9HYPH</name>
<dbReference type="SUPFAM" id="SSF55315">
    <property type="entry name" value="L30e-like"/>
    <property type="match status" value="1"/>
</dbReference>
<reference evidence="3 4" key="1">
    <citation type="submission" date="2020-08" db="EMBL/GenBank/DDBJ databases">
        <title>Genomic Encyclopedia of Type Strains, Phase IV (KMG-IV): sequencing the most valuable type-strain genomes for metagenomic binning, comparative biology and taxonomic classification.</title>
        <authorList>
            <person name="Goeker M."/>
        </authorList>
    </citation>
    <scope>NUCLEOTIDE SEQUENCE [LARGE SCALE GENOMIC DNA]</scope>
    <source>
        <strain evidence="3 4">DSM 16268</strain>
    </source>
</reference>
<dbReference type="PANTHER" id="PTHR34215:SF1">
    <property type="entry name" value="YLXR DOMAIN-CONTAINING PROTEIN"/>
    <property type="match status" value="1"/>
</dbReference>